<dbReference type="EMBL" id="UAWB01000012">
    <property type="protein sequence ID" value="SQB46136.1"/>
    <property type="molecule type" value="Genomic_DNA"/>
</dbReference>
<reference evidence="1 3" key="1">
    <citation type="submission" date="2016-10" db="EMBL/GenBank/DDBJ databases">
        <authorList>
            <person name="Varghese N."/>
            <person name="Submissions S."/>
        </authorList>
    </citation>
    <scope>NUCLEOTIDE SEQUENCE [LARGE SCALE GENOMIC DNA]</scope>
    <source>
        <strain evidence="1 3">DSM 19299</strain>
    </source>
</reference>
<evidence type="ECO:0000313" key="3">
    <source>
        <dbReference type="Proteomes" id="UP000199426"/>
    </source>
</evidence>
<dbReference type="Proteomes" id="UP000199426">
    <property type="component" value="Unassembled WGS sequence"/>
</dbReference>
<gene>
    <name evidence="2" type="ORF">NCTC13492_03199</name>
    <name evidence="1" type="ORF">SAMN05421542_3872</name>
</gene>
<evidence type="ECO:0000313" key="2">
    <source>
        <dbReference type="EMBL" id="SQB46136.1"/>
    </source>
</evidence>
<dbReference type="AlphaFoldDB" id="A0A2X2WZ89"/>
<dbReference type="EMBL" id="FNEG01000006">
    <property type="protein sequence ID" value="SDJ57856.1"/>
    <property type="molecule type" value="Genomic_DNA"/>
</dbReference>
<accession>A0A2X2WZ89</accession>
<sequence>MTILPSIDIFEKYISNSRDISFSDINSIFFNENIDFLLTSNYLDFLEMNFGENEILQSLIVELSDTNRISVNAKDNNCDDIYEKLYVDNVEEIDCLFAISLDSEHTIDHFKYSRKSKQTKNKEYILYELLKKCNITFYHYDFKSNTEIQNFIKLIFNLPKKLSQILIYNRYSEYNYFQFLKGKSIQYFNLIPKNKTSQRKLEYIRINSDLKTNLGRNLVLKTTDDLKLLHERQVFFNYFILHTDQAFDNLLITELNWKIQVNIDRKQCLNEWSKKNRQFVNLN</sequence>
<evidence type="ECO:0000313" key="4">
    <source>
        <dbReference type="Proteomes" id="UP000251670"/>
    </source>
</evidence>
<proteinExistence type="predicted"/>
<dbReference type="Proteomes" id="UP000251670">
    <property type="component" value="Unassembled WGS sequence"/>
</dbReference>
<organism evidence="2 4">
    <name type="scientific">Chryseobacterium jejuense</name>
    <dbReference type="NCBI Taxonomy" id="445960"/>
    <lineage>
        <taxon>Bacteria</taxon>
        <taxon>Pseudomonadati</taxon>
        <taxon>Bacteroidota</taxon>
        <taxon>Flavobacteriia</taxon>
        <taxon>Flavobacteriales</taxon>
        <taxon>Weeksellaceae</taxon>
        <taxon>Chryseobacterium group</taxon>
        <taxon>Chryseobacterium</taxon>
    </lineage>
</organism>
<dbReference type="STRING" id="445960.SAMN05421542_3872"/>
<reference evidence="2 4" key="2">
    <citation type="submission" date="2018-06" db="EMBL/GenBank/DDBJ databases">
        <authorList>
            <consortium name="Pathogen Informatics"/>
            <person name="Doyle S."/>
        </authorList>
    </citation>
    <scope>NUCLEOTIDE SEQUENCE [LARGE SCALE GENOMIC DNA]</scope>
    <source>
        <strain evidence="2 4">NCTC13492</strain>
    </source>
</reference>
<protein>
    <submittedName>
        <fullName evidence="2">Uncharacterized protein</fullName>
    </submittedName>
</protein>
<evidence type="ECO:0000313" key="1">
    <source>
        <dbReference type="EMBL" id="SDJ57856.1"/>
    </source>
</evidence>
<name>A0A2X2WZ89_CHRJE</name>
<keyword evidence="3" id="KW-1185">Reference proteome</keyword>